<dbReference type="EC" id="2.7.13.3" evidence="3"/>
<dbReference type="InterPro" id="IPR003660">
    <property type="entry name" value="HAMP_dom"/>
</dbReference>
<evidence type="ECO:0000256" key="5">
    <source>
        <dbReference type="ARBA" id="ARBA00022679"/>
    </source>
</evidence>
<dbReference type="PROSITE" id="PS50109">
    <property type="entry name" value="HIS_KIN"/>
    <property type="match status" value="1"/>
</dbReference>
<dbReference type="SUPFAM" id="SSF158472">
    <property type="entry name" value="HAMP domain-like"/>
    <property type="match status" value="1"/>
</dbReference>
<sequence length="732" mass="82995">MSAIISKPMSGLRFKVVSAIGIAFLVLFVGQFTAARIILLNSYAKFNRERAILNAEQVQNVLSHEICQLDLIAGDWAEWNDTYQFVKDGNAAYVASNLVNGTFTNLKLNVLLIINPSGQIVFGQGFDLQSQKRRALPADLMALIFQDRSPLLRHSRTKGSIKGFVLLQEGLMLLSARSILTSQERAPVRGTLIMGRFLDRAEIERLAKVMQVKLSLYRDRDPQQPADVQSVRSQLLKNAPVAAKTLTNNAIVSYVLLRDIFARPASIVRLEIDRNTHVHAESSFFYYFWTTLVIGLVFCGLSWLLLERLILSRLGQLTHLINQIGSTGNLSARVLLPGNDELSQLASALNSTLEQLQQSQIALKESEERYFLVVEGANHGVWDWDLLSDQIYFSPRWKAILGYKDNEIAPDPNEWFGRVHPQERESIEWGIEIHLNGQTPYFRHEYQMRHKDGSYRWVLCRGLAVRDEQGKPYRMAGSLSDITERKLAERALAQQAVELARSNAELEQFAYIASHDLQEPLRKIEAFGDRLQANYADQLGDRGRDYLERIQKSAQRLRILIQDLLTFSCVTTKAQPFVSVDLNKLIAEIVSDFEVQIQQTRGGIEIGELFPIDADPLQMRQLFQNLLSNALKFRRQEEPPIVRVFGERLTGNRCRISVSDNGIGFDEKYRDRIFQVFQRLHGRNEYEGTGIGLAICAKIVARHRGSIEAKSTPGQGATFIVTLPIRQAREVD</sequence>
<keyword evidence="4" id="KW-0597">Phosphoprotein</keyword>
<dbReference type="Gene3D" id="3.30.450.20">
    <property type="entry name" value="PAS domain"/>
    <property type="match status" value="1"/>
</dbReference>
<reference evidence="14 15" key="1">
    <citation type="submission" date="2016-11" db="EMBL/GenBank/DDBJ databases">
        <title>Draft Genome Sequences of Nine Cyanobacterial Strains from Diverse Habitats.</title>
        <authorList>
            <person name="Zhu T."/>
            <person name="Hou S."/>
            <person name="Lu X."/>
            <person name="Hess W.R."/>
        </authorList>
    </citation>
    <scope>NUCLEOTIDE SEQUENCE [LARGE SCALE GENOMIC DNA]</scope>
    <source>
        <strain evidence="14 15">NIES-593</strain>
    </source>
</reference>
<dbReference type="SMART" id="SM00091">
    <property type="entry name" value="PAS"/>
    <property type="match status" value="1"/>
</dbReference>
<evidence type="ECO:0000256" key="4">
    <source>
        <dbReference type="ARBA" id="ARBA00022553"/>
    </source>
</evidence>
<dbReference type="PANTHER" id="PTHR43304">
    <property type="entry name" value="PHYTOCHROME-LIKE PROTEIN CPH1"/>
    <property type="match status" value="1"/>
</dbReference>
<feature type="domain" description="Histidine kinase" evidence="10">
    <location>
        <begin position="512"/>
        <end position="727"/>
    </location>
</feature>
<comment type="caution">
    <text evidence="14">The sequence shown here is derived from an EMBL/GenBank/DDBJ whole genome shotgun (WGS) entry which is preliminary data.</text>
</comment>
<dbReference type="SMART" id="SM00086">
    <property type="entry name" value="PAC"/>
    <property type="match status" value="1"/>
</dbReference>
<dbReference type="Pfam" id="PF00672">
    <property type="entry name" value="HAMP"/>
    <property type="match status" value="1"/>
</dbReference>
<keyword evidence="9" id="KW-1133">Transmembrane helix</keyword>
<accession>A0A1U7HRE9</accession>
<dbReference type="InterPro" id="IPR007892">
    <property type="entry name" value="CHASE4"/>
</dbReference>
<evidence type="ECO:0000256" key="1">
    <source>
        <dbReference type="ARBA" id="ARBA00000085"/>
    </source>
</evidence>
<dbReference type="Pfam" id="PF02518">
    <property type="entry name" value="HATPase_c"/>
    <property type="match status" value="1"/>
</dbReference>
<dbReference type="InterPro" id="IPR013655">
    <property type="entry name" value="PAS_fold_3"/>
</dbReference>
<dbReference type="InterPro" id="IPR000014">
    <property type="entry name" value="PAS"/>
</dbReference>
<evidence type="ECO:0000256" key="9">
    <source>
        <dbReference type="SAM" id="Phobius"/>
    </source>
</evidence>
<dbReference type="Gene3D" id="1.10.287.130">
    <property type="match status" value="1"/>
</dbReference>
<dbReference type="PANTHER" id="PTHR43304:SF1">
    <property type="entry name" value="PAC DOMAIN-CONTAINING PROTEIN"/>
    <property type="match status" value="1"/>
</dbReference>
<evidence type="ECO:0000259" key="12">
    <source>
        <dbReference type="PROSITE" id="PS50113"/>
    </source>
</evidence>
<dbReference type="InterPro" id="IPR004358">
    <property type="entry name" value="Sig_transdc_His_kin-like_C"/>
</dbReference>
<feature type="domain" description="PAS" evidence="11">
    <location>
        <begin position="366"/>
        <end position="438"/>
    </location>
</feature>
<dbReference type="CDD" id="cd00082">
    <property type="entry name" value="HisKA"/>
    <property type="match status" value="1"/>
</dbReference>
<dbReference type="SMART" id="SM00388">
    <property type="entry name" value="HisKA"/>
    <property type="match status" value="1"/>
</dbReference>
<feature type="transmembrane region" description="Helical" evidence="9">
    <location>
        <begin position="284"/>
        <end position="306"/>
    </location>
</feature>
<feature type="domain" description="HAMP" evidence="13">
    <location>
        <begin position="308"/>
        <end position="361"/>
    </location>
</feature>
<dbReference type="Gene3D" id="6.10.340.10">
    <property type="match status" value="1"/>
</dbReference>
<comment type="catalytic activity">
    <reaction evidence="1">
        <text>ATP + protein L-histidine = ADP + protein N-phospho-L-histidine.</text>
        <dbReference type="EC" id="2.7.13.3"/>
    </reaction>
</comment>
<keyword evidence="15" id="KW-1185">Reference proteome</keyword>
<dbReference type="EMBL" id="MRCB01000002">
    <property type="protein sequence ID" value="OKH26139.1"/>
    <property type="molecule type" value="Genomic_DNA"/>
</dbReference>
<gene>
    <name evidence="14" type="ORF">NIES593_03445</name>
</gene>
<dbReference type="InterPro" id="IPR000700">
    <property type="entry name" value="PAS-assoc_C"/>
</dbReference>
<dbReference type="PROSITE" id="PS50112">
    <property type="entry name" value="PAS"/>
    <property type="match status" value="1"/>
</dbReference>
<dbReference type="InterPro" id="IPR003594">
    <property type="entry name" value="HATPase_dom"/>
</dbReference>
<dbReference type="PROSITE" id="PS50885">
    <property type="entry name" value="HAMP"/>
    <property type="match status" value="1"/>
</dbReference>
<dbReference type="Pfam" id="PF08447">
    <property type="entry name" value="PAS_3"/>
    <property type="match status" value="1"/>
</dbReference>
<evidence type="ECO:0000313" key="15">
    <source>
        <dbReference type="Proteomes" id="UP000186868"/>
    </source>
</evidence>
<dbReference type="PROSITE" id="PS50113">
    <property type="entry name" value="PAC"/>
    <property type="match status" value="1"/>
</dbReference>
<evidence type="ECO:0000256" key="6">
    <source>
        <dbReference type="ARBA" id="ARBA00022777"/>
    </source>
</evidence>
<dbReference type="CDD" id="cd00130">
    <property type="entry name" value="PAS"/>
    <property type="match status" value="1"/>
</dbReference>
<dbReference type="InterPro" id="IPR035965">
    <property type="entry name" value="PAS-like_dom_sf"/>
</dbReference>
<dbReference type="InterPro" id="IPR003661">
    <property type="entry name" value="HisK_dim/P_dom"/>
</dbReference>
<dbReference type="Pfam" id="PF05228">
    <property type="entry name" value="CHASE4"/>
    <property type="match status" value="1"/>
</dbReference>
<dbReference type="InterPro" id="IPR052162">
    <property type="entry name" value="Sensor_kinase/Photoreceptor"/>
</dbReference>
<keyword evidence="7" id="KW-0902">Two-component regulatory system</keyword>
<dbReference type="SUPFAM" id="SSF55874">
    <property type="entry name" value="ATPase domain of HSP90 chaperone/DNA topoisomerase II/histidine kinase"/>
    <property type="match status" value="1"/>
</dbReference>
<dbReference type="OrthoDB" id="9808408at2"/>
<comment type="subcellular location">
    <subcellularLocation>
        <location evidence="2">Membrane</location>
    </subcellularLocation>
</comment>
<evidence type="ECO:0000256" key="3">
    <source>
        <dbReference type="ARBA" id="ARBA00012438"/>
    </source>
</evidence>
<keyword evidence="6" id="KW-0418">Kinase</keyword>
<feature type="coiled-coil region" evidence="8">
    <location>
        <begin position="339"/>
        <end position="369"/>
    </location>
</feature>
<dbReference type="InterPro" id="IPR001610">
    <property type="entry name" value="PAC"/>
</dbReference>
<dbReference type="CDD" id="cd06225">
    <property type="entry name" value="HAMP"/>
    <property type="match status" value="1"/>
</dbReference>
<keyword evidence="9" id="KW-0472">Membrane</keyword>
<dbReference type="Proteomes" id="UP000186868">
    <property type="component" value="Unassembled WGS sequence"/>
</dbReference>
<evidence type="ECO:0000259" key="10">
    <source>
        <dbReference type="PROSITE" id="PS50109"/>
    </source>
</evidence>
<dbReference type="SMART" id="SM00304">
    <property type="entry name" value="HAMP"/>
    <property type="match status" value="1"/>
</dbReference>
<evidence type="ECO:0000256" key="7">
    <source>
        <dbReference type="ARBA" id="ARBA00023012"/>
    </source>
</evidence>
<evidence type="ECO:0000259" key="11">
    <source>
        <dbReference type="PROSITE" id="PS50112"/>
    </source>
</evidence>
<keyword evidence="9" id="KW-0812">Transmembrane</keyword>
<dbReference type="SMART" id="SM00387">
    <property type="entry name" value="HATPase_c"/>
    <property type="match status" value="1"/>
</dbReference>
<feature type="domain" description="PAC" evidence="12">
    <location>
        <begin position="442"/>
        <end position="494"/>
    </location>
</feature>
<dbReference type="AlphaFoldDB" id="A0A1U7HRE9"/>
<dbReference type="InterPro" id="IPR036097">
    <property type="entry name" value="HisK_dim/P_sf"/>
</dbReference>
<evidence type="ECO:0000256" key="8">
    <source>
        <dbReference type="SAM" id="Coils"/>
    </source>
</evidence>
<evidence type="ECO:0000313" key="14">
    <source>
        <dbReference type="EMBL" id="OKH26139.1"/>
    </source>
</evidence>
<dbReference type="GO" id="GO:0000155">
    <property type="term" value="F:phosphorelay sensor kinase activity"/>
    <property type="evidence" value="ECO:0007669"/>
    <property type="project" value="InterPro"/>
</dbReference>
<dbReference type="SUPFAM" id="SSF47384">
    <property type="entry name" value="Homodimeric domain of signal transducing histidine kinase"/>
    <property type="match status" value="1"/>
</dbReference>
<dbReference type="SUPFAM" id="SSF55785">
    <property type="entry name" value="PYP-like sensor domain (PAS domain)"/>
    <property type="match status" value="1"/>
</dbReference>
<name>A0A1U7HRE9_9CYAN</name>
<dbReference type="GO" id="GO:0016020">
    <property type="term" value="C:membrane"/>
    <property type="evidence" value="ECO:0007669"/>
    <property type="project" value="UniProtKB-SubCell"/>
</dbReference>
<dbReference type="NCBIfam" id="TIGR00229">
    <property type="entry name" value="sensory_box"/>
    <property type="match status" value="1"/>
</dbReference>
<dbReference type="InterPro" id="IPR036890">
    <property type="entry name" value="HATPase_C_sf"/>
</dbReference>
<keyword evidence="8" id="KW-0175">Coiled coil</keyword>
<keyword evidence="5" id="KW-0808">Transferase</keyword>
<dbReference type="STRING" id="1921803.NIES593_03445"/>
<dbReference type="Pfam" id="PF00512">
    <property type="entry name" value="HisKA"/>
    <property type="match status" value="1"/>
</dbReference>
<dbReference type="FunFam" id="3.30.565.10:FF:000006">
    <property type="entry name" value="Sensor histidine kinase WalK"/>
    <property type="match status" value="1"/>
</dbReference>
<organism evidence="14 15">
    <name type="scientific">Hydrococcus rivularis NIES-593</name>
    <dbReference type="NCBI Taxonomy" id="1921803"/>
    <lineage>
        <taxon>Bacteria</taxon>
        <taxon>Bacillati</taxon>
        <taxon>Cyanobacteriota</taxon>
        <taxon>Cyanophyceae</taxon>
        <taxon>Pleurocapsales</taxon>
        <taxon>Hydrococcaceae</taxon>
        <taxon>Hydrococcus</taxon>
    </lineage>
</organism>
<proteinExistence type="predicted"/>
<evidence type="ECO:0000259" key="13">
    <source>
        <dbReference type="PROSITE" id="PS50885"/>
    </source>
</evidence>
<dbReference type="InterPro" id="IPR005467">
    <property type="entry name" value="His_kinase_dom"/>
</dbReference>
<evidence type="ECO:0000256" key="2">
    <source>
        <dbReference type="ARBA" id="ARBA00004370"/>
    </source>
</evidence>
<dbReference type="PRINTS" id="PR00344">
    <property type="entry name" value="BCTRLSENSOR"/>
</dbReference>
<dbReference type="Gene3D" id="3.30.565.10">
    <property type="entry name" value="Histidine kinase-like ATPase, C-terminal domain"/>
    <property type="match status" value="1"/>
</dbReference>
<protein>
    <recommendedName>
        <fullName evidence="3">histidine kinase</fullName>
        <ecNumber evidence="3">2.7.13.3</ecNumber>
    </recommendedName>
</protein>